<organism evidence="6 7">
    <name type="scientific">Lentzea tibetensis</name>
    <dbReference type="NCBI Taxonomy" id="2591470"/>
    <lineage>
        <taxon>Bacteria</taxon>
        <taxon>Bacillati</taxon>
        <taxon>Actinomycetota</taxon>
        <taxon>Actinomycetes</taxon>
        <taxon>Pseudonocardiales</taxon>
        <taxon>Pseudonocardiaceae</taxon>
        <taxon>Lentzea</taxon>
    </lineage>
</organism>
<gene>
    <name evidence="6" type="ORF">FKR81_02870</name>
</gene>
<dbReference type="AlphaFoldDB" id="A0A563F164"/>
<sequence>MESRPTLYEFAGGGPAFVELARAHHARCLRDPELNHPFSHPDQHPQHVERLAAYWAEVMGGPPTYSAECGDHSGVLVMHSGNGDISDLGRRFVECFVLAADDAGLPGDLEFRAALRAYMEWAVAEVLSYPEPDTVSPGRPMPRWSWDGQVPNTSIS</sequence>
<reference evidence="6 7" key="1">
    <citation type="submission" date="2019-07" db="EMBL/GenBank/DDBJ databases">
        <title>Lentzea xizangensis sp. nov., isolated from Qinghai-Tibetan Plateau Soils.</title>
        <authorList>
            <person name="Huang J."/>
        </authorList>
    </citation>
    <scope>NUCLEOTIDE SEQUENCE [LARGE SCALE GENOMIC DNA]</scope>
    <source>
        <strain evidence="6 7">FXJ1.1311</strain>
    </source>
</reference>
<dbReference type="InterPro" id="IPR009050">
    <property type="entry name" value="Globin-like_sf"/>
</dbReference>
<keyword evidence="1" id="KW-0813">Transport</keyword>
<feature type="region of interest" description="Disordered" evidence="5">
    <location>
        <begin position="132"/>
        <end position="156"/>
    </location>
</feature>
<evidence type="ECO:0000313" key="6">
    <source>
        <dbReference type="EMBL" id="TWP53715.1"/>
    </source>
</evidence>
<keyword evidence="3" id="KW-0479">Metal-binding</keyword>
<dbReference type="Gene3D" id="1.10.490.10">
    <property type="entry name" value="Globins"/>
    <property type="match status" value="1"/>
</dbReference>
<proteinExistence type="predicted"/>
<dbReference type="SUPFAM" id="SSF46458">
    <property type="entry name" value="Globin-like"/>
    <property type="match status" value="1"/>
</dbReference>
<keyword evidence="2" id="KW-0349">Heme</keyword>
<keyword evidence="7" id="KW-1185">Reference proteome</keyword>
<dbReference type="GO" id="GO:0046872">
    <property type="term" value="F:metal ion binding"/>
    <property type="evidence" value="ECO:0007669"/>
    <property type="project" value="UniProtKB-KW"/>
</dbReference>
<name>A0A563F164_9PSEU</name>
<evidence type="ECO:0000256" key="3">
    <source>
        <dbReference type="ARBA" id="ARBA00022723"/>
    </source>
</evidence>
<dbReference type="EMBL" id="VOBR01000002">
    <property type="protein sequence ID" value="TWP53715.1"/>
    <property type="molecule type" value="Genomic_DNA"/>
</dbReference>
<dbReference type="InterPro" id="IPR012292">
    <property type="entry name" value="Globin/Proto"/>
</dbReference>
<evidence type="ECO:0000256" key="4">
    <source>
        <dbReference type="ARBA" id="ARBA00023004"/>
    </source>
</evidence>
<dbReference type="GO" id="GO:0020037">
    <property type="term" value="F:heme binding"/>
    <property type="evidence" value="ECO:0007669"/>
    <property type="project" value="InterPro"/>
</dbReference>
<dbReference type="CDD" id="cd14775">
    <property type="entry name" value="TrHb2_O-like"/>
    <property type="match status" value="1"/>
</dbReference>
<dbReference type="OrthoDB" id="9798157at2"/>
<evidence type="ECO:0000256" key="5">
    <source>
        <dbReference type="SAM" id="MobiDB-lite"/>
    </source>
</evidence>
<accession>A0A563F164</accession>
<dbReference type="InterPro" id="IPR001486">
    <property type="entry name" value="Hemoglobin_trunc"/>
</dbReference>
<dbReference type="GO" id="GO:0019825">
    <property type="term" value="F:oxygen binding"/>
    <property type="evidence" value="ECO:0007669"/>
    <property type="project" value="InterPro"/>
</dbReference>
<dbReference type="RefSeq" id="WP_146349311.1">
    <property type="nucleotide sequence ID" value="NZ_VOBR01000002.1"/>
</dbReference>
<keyword evidence="4" id="KW-0408">Iron</keyword>
<evidence type="ECO:0000256" key="1">
    <source>
        <dbReference type="ARBA" id="ARBA00022448"/>
    </source>
</evidence>
<comment type="caution">
    <text evidence="6">The sequence shown here is derived from an EMBL/GenBank/DDBJ whole genome shotgun (WGS) entry which is preliminary data.</text>
</comment>
<dbReference type="Pfam" id="PF01152">
    <property type="entry name" value="Bac_globin"/>
    <property type="match status" value="1"/>
</dbReference>
<protein>
    <submittedName>
        <fullName evidence="6">Oxidoreductase</fullName>
    </submittedName>
</protein>
<evidence type="ECO:0000256" key="2">
    <source>
        <dbReference type="ARBA" id="ARBA00022617"/>
    </source>
</evidence>
<evidence type="ECO:0000313" key="7">
    <source>
        <dbReference type="Proteomes" id="UP000316639"/>
    </source>
</evidence>
<dbReference type="Proteomes" id="UP000316639">
    <property type="component" value="Unassembled WGS sequence"/>
</dbReference>